<proteinExistence type="predicted"/>
<sequence>MTVTEHSDNTVAHEADAAPASSRRDQAPVSEIIVAFTAIAVMLFMMRVFGGMWPRNFKIFFPDSFSFLNAARHTPFSPAFYAAERPIAFPTLLFLLGRSTALTIFVQTALYALAFVFAARTAWMVLRHHVARVAGIAALCVIALEPRFALWNSHILSESIGMTLSLMSVMLWWRFSAQPTVVRLRWASLATIAWLTARDSNVPPWAAVGVPALLLASFWWRSADRDLRLAMRRWAVVTLVVCLGVTLTQAANGRNRYATLNNVGQRVLPYENLTKWFVDQGMPMSDALLERTGSSSFDDQWKMLESEDLVEFRAWARGPGQREMLMSYVRFAPHWVRSLKADLPGLLASNQAEYDAFHVAARLPKASSNQLGGPTTPFGLLVWTVAAVGSIALALRQRRVQAVVLLLLLASTFVDLYMAYVGDSVEVQRHMVGPLSRMAIILVMCLAIGVDSIVVALNQRRREVA</sequence>
<feature type="transmembrane region" description="Helical" evidence="2">
    <location>
        <begin position="130"/>
        <end position="149"/>
    </location>
</feature>
<feature type="transmembrane region" description="Helical" evidence="2">
    <location>
        <begin position="203"/>
        <end position="222"/>
    </location>
</feature>
<protein>
    <submittedName>
        <fullName evidence="3">Unannotated protein</fullName>
    </submittedName>
</protein>
<gene>
    <name evidence="3" type="ORF">UFOPK2366_01273</name>
</gene>
<keyword evidence="2" id="KW-0812">Transmembrane</keyword>
<feature type="transmembrane region" description="Helical" evidence="2">
    <location>
        <begin position="234"/>
        <end position="251"/>
    </location>
</feature>
<keyword evidence="2" id="KW-0472">Membrane</keyword>
<feature type="transmembrane region" description="Helical" evidence="2">
    <location>
        <begin position="32"/>
        <end position="53"/>
    </location>
</feature>
<organism evidence="3">
    <name type="scientific">freshwater metagenome</name>
    <dbReference type="NCBI Taxonomy" id="449393"/>
    <lineage>
        <taxon>unclassified sequences</taxon>
        <taxon>metagenomes</taxon>
        <taxon>ecological metagenomes</taxon>
    </lineage>
</organism>
<dbReference type="EMBL" id="CAEZXM010000244">
    <property type="protein sequence ID" value="CAB4701272.1"/>
    <property type="molecule type" value="Genomic_DNA"/>
</dbReference>
<feature type="transmembrane region" description="Helical" evidence="2">
    <location>
        <begin position="378"/>
        <end position="395"/>
    </location>
</feature>
<evidence type="ECO:0000256" key="2">
    <source>
        <dbReference type="SAM" id="Phobius"/>
    </source>
</evidence>
<feature type="transmembrane region" description="Helical" evidence="2">
    <location>
        <begin position="99"/>
        <end position="118"/>
    </location>
</feature>
<keyword evidence="2" id="KW-1133">Transmembrane helix</keyword>
<evidence type="ECO:0000313" key="3">
    <source>
        <dbReference type="EMBL" id="CAB4701272.1"/>
    </source>
</evidence>
<feature type="transmembrane region" description="Helical" evidence="2">
    <location>
        <begin position="440"/>
        <end position="457"/>
    </location>
</feature>
<evidence type="ECO:0000256" key="1">
    <source>
        <dbReference type="SAM" id="MobiDB-lite"/>
    </source>
</evidence>
<feature type="transmembrane region" description="Helical" evidence="2">
    <location>
        <begin position="402"/>
        <end position="420"/>
    </location>
</feature>
<dbReference type="AlphaFoldDB" id="A0A6J6PS20"/>
<feature type="region of interest" description="Disordered" evidence="1">
    <location>
        <begin position="1"/>
        <end position="23"/>
    </location>
</feature>
<reference evidence="3" key="1">
    <citation type="submission" date="2020-05" db="EMBL/GenBank/DDBJ databases">
        <authorList>
            <person name="Chiriac C."/>
            <person name="Salcher M."/>
            <person name="Ghai R."/>
            <person name="Kavagutti S V."/>
        </authorList>
    </citation>
    <scope>NUCLEOTIDE SEQUENCE</scope>
</reference>
<name>A0A6J6PS20_9ZZZZ</name>
<accession>A0A6J6PS20</accession>